<dbReference type="Proteomes" id="UP000287823">
    <property type="component" value="Unassembled WGS sequence"/>
</dbReference>
<dbReference type="GO" id="GO:0016787">
    <property type="term" value="F:hydrolase activity"/>
    <property type="evidence" value="ECO:0007669"/>
    <property type="project" value="UniProtKB-KW"/>
</dbReference>
<dbReference type="AlphaFoldDB" id="A0A432WJU5"/>
<dbReference type="SFLD" id="SFLDS00003">
    <property type="entry name" value="Haloacid_Dehalogenase"/>
    <property type="match status" value="1"/>
</dbReference>
<comment type="caution">
    <text evidence="1">The sequence shown here is derived from an EMBL/GenBank/DDBJ whole genome shotgun (WGS) entry which is preliminary data.</text>
</comment>
<name>A0A432WJU5_9GAMM</name>
<dbReference type="SFLD" id="SFLDG01129">
    <property type="entry name" value="C1.5:_HAD__Beta-PGM__Phosphata"/>
    <property type="match status" value="1"/>
</dbReference>
<dbReference type="InterPro" id="IPR006439">
    <property type="entry name" value="HAD-SF_hydro_IA"/>
</dbReference>
<organism evidence="1 2">
    <name type="scientific">Aliidiomarina soli</name>
    <dbReference type="NCBI Taxonomy" id="1928574"/>
    <lineage>
        <taxon>Bacteria</taxon>
        <taxon>Pseudomonadati</taxon>
        <taxon>Pseudomonadota</taxon>
        <taxon>Gammaproteobacteria</taxon>
        <taxon>Alteromonadales</taxon>
        <taxon>Idiomarinaceae</taxon>
        <taxon>Aliidiomarina</taxon>
    </lineage>
</organism>
<reference evidence="1 2" key="1">
    <citation type="journal article" date="2011" name="Front. Microbiol.">
        <title>Genomic signatures of strain selection and enhancement in Bacillus atrophaeus var. globigii, a historical biowarfare simulant.</title>
        <authorList>
            <person name="Gibbons H.S."/>
            <person name="Broomall S.M."/>
            <person name="McNew L.A."/>
            <person name="Daligault H."/>
            <person name="Chapman C."/>
            <person name="Bruce D."/>
            <person name="Karavis M."/>
            <person name="Krepps M."/>
            <person name="McGregor P.A."/>
            <person name="Hong C."/>
            <person name="Park K.H."/>
            <person name="Akmal A."/>
            <person name="Feldman A."/>
            <person name="Lin J.S."/>
            <person name="Chang W.E."/>
            <person name="Higgs B.W."/>
            <person name="Demirev P."/>
            <person name="Lindquist J."/>
            <person name="Liem A."/>
            <person name="Fochler E."/>
            <person name="Read T.D."/>
            <person name="Tapia R."/>
            <person name="Johnson S."/>
            <person name="Bishop-Lilly K.A."/>
            <person name="Detter C."/>
            <person name="Han C."/>
            <person name="Sozhamannan S."/>
            <person name="Rosenzweig C.N."/>
            <person name="Skowronski E.W."/>
        </authorList>
    </citation>
    <scope>NUCLEOTIDE SEQUENCE [LARGE SCALE GENOMIC DNA]</scope>
    <source>
        <strain evidence="1 2">Y4G10-17</strain>
    </source>
</reference>
<dbReference type="InterPro" id="IPR036412">
    <property type="entry name" value="HAD-like_sf"/>
</dbReference>
<dbReference type="Gene3D" id="3.40.50.1000">
    <property type="entry name" value="HAD superfamily/HAD-like"/>
    <property type="match status" value="1"/>
</dbReference>
<proteinExistence type="predicted"/>
<dbReference type="Pfam" id="PF00702">
    <property type="entry name" value="Hydrolase"/>
    <property type="match status" value="1"/>
</dbReference>
<keyword evidence="1" id="KW-0378">Hydrolase</keyword>
<dbReference type="SUPFAM" id="SSF56784">
    <property type="entry name" value="HAD-like"/>
    <property type="match status" value="1"/>
</dbReference>
<dbReference type="CDD" id="cd01427">
    <property type="entry name" value="HAD_like"/>
    <property type="match status" value="1"/>
</dbReference>
<protein>
    <submittedName>
        <fullName evidence="1">HAD family hydrolase</fullName>
    </submittedName>
</protein>
<dbReference type="InterPro" id="IPR023214">
    <property type="entry name" value="HAD_sf"/>
</dbReference>
<dbReference type="PANTHER" id="PTHR43611">
    <property type="entry name" value="ALPHA-D-GLUCOSE 1-PHOSPHATE PHOSPHATASE"/>
    <property type="match status" value="1"/>
</dbReference>
<keyword evidence="2" id="KW-1185">Reference proteome</keyword>
<sequence>MKPMLNWSQIDTLLLDMDGTLLDLHYDNQFWNHRVPEHYAEYHQVSIDEARQLVHSHFKQVAGTLNWYCLDYWQTTLQLPIRELKTRTVDLIRLRDDVPPFLQEARRAGKQILLLTNAHPDALALKNQHTNLEQFCDQQFSTHSFGACKEDQRLWQRLHAEVGFNPGRTLFIDDGEAILDSAHTFGIGHLLGVENPDSQLPAKVFQRHRSFDNYAQLQPIMST</sequence>
<evidence type="ECO:0000313" key="2">
    <source>
        <dbReference type="Proteomes" id="UP000287823"/>
    </source>
</evidence>
<evidence type="ECO:0000313" key="1">
    <source>
        <dbReference type="EMBL" id="RUO33959.1"/>
    </source>
</evidence>
<accession>A0A432WJU5</accession>
<dbReference type="EMBL" id="PIPO01000002">
    <property type="protein sequence ID" value="RUO33959.1"/>
    <property type="molecule type" value="Genomic_DNA"/>
</dbReference>
<dbReference type="NCBIfam" id="TIGR01509">
    <property type="entry name" value="HAD-SF-IA-v3"/>
    <property type="match status" value="1"/>
</dbReference>
<gene>
    <name evidence="1" type="ORF">CWE14_05780</name>
</gene>
<dbReference type="NCBIfam" id="NF011564">
    <property type="entry name" value="PRK14988.1"/>
    <property type="match status" value="1"/>
</dbReference>
<dbReference type="PANTHER" id="PTHR43611:SF3">
    <property type="entry name" value="FLAVIN MONONUCLEOTIDE HYDROLASE 1, CHLOROPLATIC"/>
    <property type="match status" value="1"/>
</dbReference>